<evidence type="ECO:0000259" key="4">
    <source>
        <dbReference type="PROSITE" id="PS50932"/>
    </source>
</evidence>
<keyword evidence="6" id="KW-1185">Reference proteome</keyword>
<dbReference type="InterPro" id="IPR000843">
    <property type="entry name" value="HTH_LacI"/>
</dbReference>
<evidence type="ECO:0000256" key="2">
    <source>
        <dbReference type="ARBA" id="ARBA00023125"/>
    </source>
</evidence>
<comment type="caution">
    <text evidence="5">The sequence shown here is derived from an EMBL/GenBank/DDBJ whole genome shotgun (WGS) entry which is preliminary data.</text>
</comment>
<dbReference type="InterPro" id="IPR001761">
    <property type="entry name" value="Peripla_BP/Lac1_sug-bd_dom"/>
</dbReference>
<protein>
    <submittedName>
        <fullName evidence="5">LacI family DNA-binding transcriptional regulator</fullName>
    </submittedName>
</protein>
<dbReference type="PANTHER" id="PTHR30146">
    <property type="entry name" value="LACI-RELATED TRANSCRIPTIONAL REPRESSOR"/>
    <property type="match status" value="1"/>
</dbReference>
<dbReference type="Gene3D" id="1.10.260.40">
    <property type="entry name" value="lambda repressor-like DNA-binding domains"/>
    <property type="match status" value="1"/>
</dbReference>
<gene>
    <name evidence="5" type="ORF">ACFSQJ_15475</name>
</gene>
<name>A0ABW5N2R2_9FLAO</name>
<evidence type="ECO:0000256" key="3">
    <source>
        <dbReference type="ARBA" id="ARBA00023163"/>
    </source>
</evidence>
<dbReference type="Proteomes" id="UP001597526">
    <property type="component" value="Unassembled WGS sequence"/>
</dbReference>
<dbReference type="Pfam" id="PF00532">
    <property type="entry name" value="Peripla_BP_1"/>
    <property type="match status" value="1"/>
</dbReference>
<dbReference type="PROSITE" id="PS50932">
    <property type="entry name" value="HTH_LACI_2"/>
    <property type="match status" value="1"/>
</dbReference>
<evidence type="ECO:0000256" key="1">
    <source>
        <dbReference type="ARBA" id="ARBA00023015"/>
    </source>
</evidence>
<keyword evidence="3" id="KW-0804">Transcription</keyword>
<dbReference type="Pfam" id="PF00356">
    <property type="entry name" value="LacI"/>
    <property type="match status" value="1"/>
</dbReference>
<dbReference type="GO" id="GO:0003677">
    <property type="term" value="F:DNA binding"/>
    <property type="evidence" value="ECO:0007669"/>
    <property type="project" value="UniProtKB-KW"/>
</dbReference>
<dbReference type="Gene3D" id="3.40.50.2300">
    <property type="match status" value="2"/>
</dbReference>
<dbReference type="SMART" id="SM00354">
    <property type="entry name" value="HTH_LACI"/>
    <property type="match status" value="1"/>
</dbReference>
<dbReference type="CDD" id="cd01392">
    <property type="entry name" value="HTH_LacI"/>
    <property type="match status" value="1"/>
</dbReference>
<keyword evidence="2 5" id="KW-0238">DNA-binding</keyword>
<dbReference type="InterPro" id="IPR010982">
    <property type="entry name" value="Lambda_DNA-bd_dom_sf"/>
</dbReference>
<dbReference type="SUPFAM" id="SSF53822">
    <property type="entry name" value="Periplasmic binding protein-like I"/>
    <property type="match status" value="1"/>
</dbReference>
<dbReference type="CDD" id="cd06267">
    <property type="entry name" value="PBP1_LacI_sugar_binding-like"/>
    <property type="match status" value="1"/>
</dbReference>
<reference evidence="6" key="1">
    <citation type="journal article" date="2019" name="Int. J. Syst. Evol. Microbiol.">
        <title>The Global Catalogue of Microorganisms (GCM) 10K type strain sequencing project: providing services to taxonomists for standard genome sequencing and annotation.</title>
        <authorList>
            <consortium name="The Broad Institute Genomics Platform"/>
            <consortium name="The Broad Institute Genome Sequencing Center for Infectious Disease"/>
            <person name="Wu L."/>
            <person name="Ma J."/>
        </authorList>
    </citation>
    <scope>NUCLEOTIDE SEQUENCE [LARGE SCALE GENOMIC DNA]</scope>
    <source>
        <strain evidence="6">KCTC 52368</strain>
    </source>
</reference>
<dbReference type="PANTHER" id="PTHR30146:SF109">
    <property type="entry name" value="HTH-TYPE TRANSCRIPTIONAL REGULATOR GALS"/>
    <property type="match status" value="1"/>
</dbReference>
<feature type="domain" description="HTH lacI-type" evidence="4">
    <location>
        <begin position="9"/>
        <end position="63"/>
    </location>
</feature>
<evidence type="ECO:0000313" key="5">
    <source>
        <dbReference type="EMBL" id="MFD2588339.1"/>
    </source>
</evidence>
<dbReference type="InterPro" id="IPR028082">
    <property type="entry name" value="Peripla_BP_I"/>
</dbReference>
<dbReference type="EMBL" id="JBHULB010000077">
    <property type="protein sequence ID" value="MFD2588339.1"/>
    <property type="molecule type" value="Genomic_DNA"/>
</dbReference>
<evidence type="ECO:0000313" key="6">
    <source>
        <dbReference type="Proteomes" id="UP001597526"/>
    </source>
</evidence>
<accession>A0ABW5N2R2</accession>
<organism evidence="5 6">
    <name type="scientific">Croceitalea marina</name>
    <dbReference type="NCBI Taxonomy" id="1775166"/>
    <lineage>
        <taxon>Bacteria</taxon>
        <taxon>Pseudomonadati</taxon>
        <taxon>Bacteroidota</taxon>
        <taxon>Flavobacteriia</taxon>
        <taxon>Flavobacteriales</taxon>
        <taxon>Flavobacteriaceae</taxon>
        <taxon>Croceitalea</taxon>
    </lineage>
</organism>
<dbReference type="SUPFAM" id="SSF47413">
    <property type="entry name" value="lambda repressor-like DNA-binding domains"/>
    <property type="match status" value="1"/>
</dbReference>
<sequence>MKMYKNNKPTLRDIARALDLTVPTVSKALRNYDEISDKTKESVVALAEAWNYEPNAMALKLRTKKTMVLGVLVSQISNLFYESFLSALEEYARSEGYTLMILQSFGAPKEEFKNLEILKRNDVDAVFVSLSSKSCYISEFIQLHEMGTPIIYFNNVPKIEHCIKITFDGVKIGQMAARAMIINERKKILSVFLNSDSVEASDIRLQAFEEKLKKEAPLTTLKVERCRNLEDVEQLIASIFRKNKESYDAVFCLNDTALIGTIYAFKKLDVDFQKVSVLSVSNGLVPSLFNPLITYIETNGYKLGKRSFERFLDYQNGNTAYSNDKMDVCLKGDRYKMVVC</sequence>
<proteinExistence type="predicted"/>
<keyword evidence="1" id="KW-0805">Transcription regulation</keyword>